<reference evidence="2" key="1">
    <citation type="submission" date="2016-03" db="EMBL/GenBank/DDBJ databases">
        <title>Updated assembly of Pseudogymnoascus destructans, the fungus causing white-nose syndrome of bats.</title>
        <authorList>
            <person name="Palmer J.M."/>
            <person name="Drees K.P."/>
            <person name="Foster J.T."/>
            <person name="Lindner D.L."/>
        </authorList>
    </citation>
    <scope>NUCLEOTIDE SEQUENCE [LARGE SCALE GENOMIC DNA]</scope>
    <source>
        <strain evidence="2">20631-21</strain>
    </source>
</reference>
<proteinExistence type="predicted"/>
<dbReference type="RefSeq" id="XP_024326349.1">
    <property type="nucleotide sequence ID" value="XM_024465970.1"/>
</dbReference>
<sequence>MALLKRSGVLESYEHELEPHEHPSPPLMTLTPTDNGCNGMAVLLPFVTVGGLADHSTTVIRHGSVAGSYDGFAEITVSGGITDMAAKPSPASSQ</sequence>
<evidence type="ECO:0000256" key="1">
    <source>
        <dbReference type="SAM" id="MobiDB-lite"/>
    </source>
</evidence>
<dbReference type="AlphaFoldDB" id="A0A177AIE5"/>
<feature type="compositionally biased region" description="Basic and acidic residues" evidence="1">
    <location>
        <begin position="12"/>
        <end position="23"/>
    </location>
</feature>
<evidence type="ECO:0000313" key="2">
    <source>
        <dbReference type="EMBL" id="OAF61071.1"/>
    </source>
</evidence>
<name>A0A177AIE5_9PEZI</name>
<dbReference type="EMBL" id="KV441390">
    <property type="protein sequence ID" value="OAF61071.1"/>
    <property type="molecule type" value="Genomic_DNA"/>
</dbReference>
<gene>
    <name evidence="2" type="ORF">VC83_02304</name>
</gene>
<organism evidence="2">
    <name type="scientific">Pseudogymnoascus destructans</name>
    <dbReference type="NCBI Taxonomy" id="655981"/>
    <lineage>
        <taxon>Eukaryota</taxon>
        <taxon>Fungi</taxon>
        <taxon>Dikarya</taxon>
        <taxon>Ascomycota</taxon>
        <taxon>Pezizomycotina</taxon>
        <taxon>Leotiomycetes</taxon>
        <taxon>Thelebolales</taxon>
        <taxon>Thelebolaceae</taxon>
        <taxon>Pseudogymnoascus</taxon>
    </lineage>
</organism>
<dbReference type="Proteomes" id="UP000077154">
    <property type="component" value="Unassembled WGS sequence"/>
</dbReference>
<dbReference type="VEuPathDB" id="FungiDB:GMDG_08864"/>
<protein>
    <submittedName>
        <fullName evidence="2">Uncharacterized protein</fullName>
    </submittedName>
</protein>
<accession>A0A177AIE5</accession>
<dbReference type="GeneID" id="36285387"/>
<feature type="region of interest" description="Disordered" evidence="1">
    <location>
        <begin position="1"/>
        <end position="28"/>
    </location>
</feature>